<evidence type="ECO:0000256" key="2">
    <source>
        <dbReference type="ARBA" id="ARBA00009347"/>
    </source>
</evidence>
<organism evidence="9">
    <name type="scientific">uncultured bacterium BAC10-10</name>
    <dbReference type="NCBI Taxonomy" id="333372"/>
    <lineage>
        <taxon>Bacteria</taxon>
        <taxon>environmental samples</taxon>
    </lineage>
</organism>
<keyword evidence="3 5" id="KW-0285">Flavoprotein</keyword>
<dbReference type="PANTHER" id="PTHR43831:SF1">
    <property type="entry name" value="ISOBUTYRYL-COA DEHYDROGENASE, MITOCHONDRIAL"/>
    <property type="match status" value="1"/>
</dbReference>
<evidence type="ECO:0000256" key="5">
    <source>
        <dbReference type="RuleBase" id="RU362125"/>
    </source>
</evidence>
<feature type="domain" description="Acyl-CoA dehydrogenase/oxidase C-terminal" evidence="6">
    <location>
        <begin position="220"/>
        <end position="372"/>
    </location>
</feature>
<evidence type="ECO:0008006" key="10">
    <source>
        <dbReference type="Google" id="ProtNLM"/>
    </source>
</evidence>
<dbReference type="Gene3D" id="1.20.140.10">
    <property type="entry name" value="Butyryl-CoA Dehydrogenase, subunit A, domain 3"/>
    <property type="match status" value="1"/>
</dbReference>
<feature type="domain" description="Acyl-CoA oxidase/dehydrogenase middle" evidence="7">
    <location>
        <begin position="114"/>
        <end position="204"/>
    </location>
</feature>
<evidence type="ECO:0000259" key="8">
    <source>
        <dbReference type="Pfam" id="PF02771"/>
    </source>
</evidence>
<keyword evidence="4 5" id="KW-0274">FAD</keyword>
<dbReference type="CDD" id="cd00567">
    <property type="entry name" value="ACAD"/>
    <property type="match status" value="1"/>
</dbReference>
<dbReference type="PIRSF" id="PIRSF016578">
    <property type="entry name" value="HsaA"/>
    <property type="match status" value="1"/>
</dbReference>
<dbReference type="InterPro" id="IPR013786">
    <property type="entry name" value="AcylCoA_DH/ox_N"/>
</dbReference>
<dbReference type="EMBL" id="DQ084250">
    <property type="protein sequence ID" value="AAY89285.1"/>
    <property type="molecule type" value="Genomic_DNA"/>
</dbReference>
<reference evidence="9" key="1">
    <citation type="journal article" date="2005" name="Appl. Environ. Microbiol.">
        <title>Highly divergent genes for methanopterin-linked C1 transfer reactions in Lake Washington, assessed via metagenomic analysis and mRNA detection.</title>
        <authorList>
            <person name="Kalyuzhnaya M.G."/>
            <person name="Bowerman S."/>
            <person name="Nercessian O."/>
            <person name="Lidstrom M.E."/>
            <person name="Chistoserdova L."/>
        </authorList>
    </citation>
    <scope>NUCLEOTIDE SEQUENCE</scope>
</reference>
<evidence type="ECO:0000313" key="9">
    <source>
        <dbReference type="EMBL" id="AAY89285.1"/>
    </source>
</evidence>
<feature type="domain" description="Acyl-CoA dehydrogenase/oxidase N-terminal" evidence="8">
    <location>
        <begin position="13"/>
        <end position="99"/>
    </location>
</feature>
<protein>
    <recommendedName>
        <fullName evidence="10">Acyl-CoA dehydrogenase</fullName>
    </recommendedName>
</protein>
<dbReference type="InterPro" id="IPR037069">
    <property type="entry name" value="AcylCoA_DH/ox_N_sf"/>
</dbReference>
<evidence type="ECO:0000259" key="6">
    <source>
        <dbReference type="Pfam" id="PF00441"/>
    </source>
</evidence>
<dbReference type="SUPFAM" id="SSF56645">
    <property type="entry name" value="Acyl-CoA dehydrogenase NM domain-like"/>
    <property type="match status" value="1"/>
</dbReference>
<keyword evidence="5" id="KW-0560">Oxidoreductase</keyword>
<sequence length="378" mass="39143">MSANSPGSSDVLEQVCIHTVAPEAAIVDKDGLFPDRSLKALAGAGLLGALSAPDVGGLGLGVRGAAAIVSRLAQDCGSTAMVVCMHFCGAAVLEAYGPAPIRRAAASGAHLSTLAFSEAGSRSHFWAPVGTVRPDGDHVVLDARKSWVTSASKASAYVWSSQPLRPADGALSTLWLVPADTPGIRIEGAFDGLGLRGNDSSPVAAEGARVPASAMIGEDGKGFAIMMETVLPLFNVLTAACSVGIMEAAVQRTARHASGVRYAHLGSTLADLPTVRSYIARMRIKTDMARALLDDTIAALEHRRGDAMLRVLSCKAAAGEAATEVLETAMRVCGGVAFRKDLAVERYFRDAHAAGVMAPTTDVLYDFIGKAVCGLPLF</sequence>
<comment type="cofactor">
    <cofactor evidence="1 5">
        <name>FAD</name>
        <dbReference type="ChEBI" id="CHEBI:57692"/>
    </cofactor>
</comment>
<comment type="similarity">
    <text evidence="2 5">Belongs to the acyl-CoA dehydrogenase family.</text>
</comment>
<dbReference type="GO" id="GO:0050660">
    <property type="term" value="F:flavin adenine dinucleotide binding"/>
    <property type="evidence" value="ECO:0007669"/>
    <property type="project" value="InterPro"/>
</dbReference>
<reference evidence="9" key="2">
    <citation type="journal article" date="2005" name="J. Bacteriol.">
        <title>MtdC, a novel class of methylene tetrahydromethanopterin dehydrogenases.</title>
        <authorList>
            <person name="Vorholt J.A."/>
            <person name="Kalyuzhnaya M.G."/>
            <person name="Hagemeier C.H."/>
            <person name="Lidstrom M.E."/>
            <person name="Chistoserdova L."/>
        </authorList>
    </citation>
    <scope>NUCLEOTIDE SEQUENCE</scope>
</reference>
<dbReference type="Gene3D" id="1.10.540.10">
    <property type="entry name" value="Acyl-CoA dehydrogenase/oxidase, N-terminal domain"/>
    <property type="match status" value="1"/>
</dbReference>
<evidence type="ECO:0000256" key="3">
    <source>
        <dbReference type="ARBA" id="ARBA00022630"/>
    </source>
</evidence>
<dbReference type="InterPro" id="IPR009100">
    <property type="entry name" value="AcylCoA_DH/oxidase_NM_dom_sf"/>
</dbReference>
<dbReference type="InterPro" id="IPR036250">
    <property type="entry name" value="AcylCo_DH-like_C"/>
</dbReference>
<dbReference type="Pfam" id="PF02771">
    <property type="entry name" value="Acyl-CoA_dh_N"/>
    <property type="match status" value="1"/>
</dbReference>
<dbReference type="InterPro" id="IPR052547">
    <property type="entry name" value="Mito_Isobutyryl-CoADH"/>
</dbReference>
<dbReference type="AlphaFoldDB" id="Q4JIM9"/>
<dbReference type="InterPro" id="IPR006091">
    <property type="entry name" value="Acyl-CoA_Oxase/DH_mid-dom"/>
</dbReference>
<evidence type="ECO:0000256" key="1">
    <source>
        <dbReference type="ARBA" id="ARBA00001974"/>
    </source>
</evidence>
<evidence type="ECO:0000256" key="4">
    <source>
        <dbReference type="ARBA" id="ARBA00022827"/>
    </source>
</evidence>
<dbReference type="GO" id="GO:0016627">
    <property type="term" value="F:oxidoreductase activity, acting on the CH-CH group of donors"/>
    <property type="evidence" value="ECO:0007669"/>
    <property type="project" value="InterPro"/>
</dbReference>
<name>Q4JIM9_9BACT</name>
<accession>Q4JIM9</accession>
<dbReference type="PANTHER" id="PTHR43831">
    <property type="entry name" value="ISOBUTYRYL-COA DEHYDROGENASE"/>
    <property type="match status" value="1"/>
</dbReference>
<proteinExistence type="inferred from homology"/>
<dbReference type="InterPro" id="IPR046373">
    <property type="entry name" value="Acyl-CoA_Oxase/DH_mid-dom_sf"/>
</dbReference>
<dbReference type="InterPro" id="IPR009075">
    <property type="entry name" value="AcylCo_DH/oxidase_C"/>
</dbReference>
<dbReference type="SUPFAM" id="SSF47203">
    <property type="entry name" value="Acyl-CoA dehydrogenase C-terminal domain-like"/>
    <property type="match status" value="1"/>
</dbReference>
<dbReference type="Gene3D" id="2.40.110.10">
    <property type="entry name" value="Butyryl-CoA Dehydrogenase, subunit A, domain 2"/>
    <property type="match status" value="1"/>
</dbReference>
<dbReference type="Pfam" id="PF00441">
    <property type="entry name" value="Acyl-CoA_dh_1"/>
    <property type="match status" value="1"/>
</dbReference>
<evidence type="ECO:0000259" key="7">
    <source>
        <dbReference type="Pfam" id="PF02770"/>
    </source>
</evidence>
<dbReference type="Pfam" id="PF02770">
    <property type="entry name" value="Acyl-CoA_dh_M"/>
    <property type="match status" value="1"/>
</dbReference>